<dbReference type="RefSeq" id="WP_123658714.1">
    <property type="nucleotide sequence ID" value="NZ_AYKG01000034.1"/>
</dbReference>
<comment type="caution">
    <text evidence="2">The sequence shown here is derived from an EMBL/GenBank/DDBJ whole genome shotgun (WGS) entry which is preliminary data.</text>
</comment>
<dbReference type="Pfam" id="PF03992">
    <property type="entry name" value="ABM"/>
    <property type="match status" value="1"/>
</dbReference>
<protein>
    <submittedName>
        <fullName evidence="2">Antibiotic biosynthesis monooxygenase</fullName>
    </submittedName>
</protein>
<dbReference type="GO" id="GO:0004497">
    <property type="term" value="F:monooxygenase activity"/>
    <property type="evidence" value="ECO:0007669"/>
    <property type="project" value="UniProtKB-KW"/>
</dbReference>
<dbReference type="Proteomes" id="UP000285310">
    <property type="component" value="Unassembled WGS sequence"/>
</dbReference>
<dbReference type="EMBL" id="AYKG01000034">
    <property type="protein sequence ID" value="ROO26623.1"/>
    <property type="molecule type" value="Genomic_DNA"/>
</dbReference>
<accession>A0A423PM00</accession>
<feature type="domain" description="ABM" evidence="1">
    <location>
        <begin position="7"/>
        <end position="96"/>
    </location>
</feature>
<dbReference type="PROSITE" id="PS51725">
    <property type="entry name" value="ABM"/>
    <property type="match status" value="1"/>
</dbReference>
<dbReference type="SUPFAM" id="SSF54909">
    <property type="entry name" value="Dimeric alpha+beta barrel"/>
    <property type="match status" value="1"/>
</dbReference>
<evidence type="ECO:0000259" key="1">
    <source>
        <dbReference type="PROSITE" id="PS51725"/>
    </source>
</evidence>
<gene>
    <name evidence="2" type="ORF">SAJA_11185</name>
</gene>
<dbReference type="Gene3D" id="3.30.70.100">
    <property type="match status" value="1"/>
</dbReference>
<sequence>MSETARFIVIAEFRLKEGQQAAFLSHAHEDASASLANEPGCHQFDVLTTPDDDCLVVLHEAYTDRAAFDTHTQMPHYAPFKDATGPMLAAPPTVRFFERN</sequence>
<dbReference type="InterPro" id="IPR050744">
    <property type="entry name" value="AI-2_Isomerase_LsrG"/>
</dbReference>
<reference evidence="2 3" key="1">
    <citation type="submission" date="2013-10" db="EMBL/GenBank/DDBJ databases">
        <title>Salinisphaera japonica YTM-1 Genome Sequencing.</title>
        <authorList>
            <person name="Lai Q."/>
            <person name="Li C."/>
            <person name="Shao Z."/>
        </authorList>
    </citation>
    <scope>NUCLEOTIDE SEQUENCE [LARGE SCALE GENOMIC DNA]</scope>
    <source>
        <strain evidence="2 3">YTM-1</strain>
    </source>
</reference>
<proteinExistence type="predicted"/>
<dbReference type="OrthoDB" id="9812754at2"/>
<name>A0A423PM00_9GAMM</name>
<dbReference type="InParanoid" id="A0A423PM00"/>
<dbReference type="InterPro" id="IPR011008">
    <property type="entry name" value="Dimeric_a/b-barrel"/>
</dbReference>
<keyword evidence="2" id="KW-0560">Oxidoreductase</keyword>
<dbReference type="PANTHER" id="PTHR33336:SF1">
    <property type="entry name" value="(4S)-4-HYDROXY-5-PHOSPHONOOXYPENTANE-2,3-DIONE ISOMERASE"/>
    <property type="match status" value="1"/>
</dbReference>
<dbReference type="PANTHER" id="PTHR33336">
    <property type="entry name" value="QUINOL MONOOXYGENASE YGIN-RELATED"/>
    <property type="match status" value="1"/>
</dbReference>
<keyword evidence="3" id="KW-1185">Reference proteome</keyword>
<dbReference type="InterPro" id="IPR007138">
    <property type="entry name" value="ABM_dom"/>
</dbReference>
<keyword evidence="2" id="KW-0503">Monooxygenase</keyword>
<evidence type="ECO:0000313" key="2">
    <source>
        <dbReference type="EMBL" id="ROO26623.1"/>
    </source>
</evidence>
<dbReference type="AlphaFoldDB" id="A0A423PM00"/>
<dbReference type="GO" id="GO:0005829">
    <property type="term" value="C:cytosol"/>
    <property type="evidence" value="ECO:0007669"/>
    <property type="project" value="TreeGrafter"/>
</dbReference>
<evidence type="ECO:0000313" key="3">
    <source>
        <dbReference type="Proteomes" id="UP000285310"/>
    </source>
</evidence>
<organism evidence="2 3">
    <name type="scientific">Salinisphaera japonica YTM-1</name>
    <dbReference type="NCBI Taxonomy" id="1209778"/>
    <lineage>
        <taxon>Bacteria</taxon>
        <taxon>Pseudomonadati</taxon>
        <taxon>Pseudomonadota</taxon>
        <taxon>Gammaproteobacteria</taxon>
        <taxon>Salinisphaerales</taxon>
        <taxon>Salinisphaeraceae</taxon>
        <taxon>Salinisphaera</taxon>
    </lineage>
</organism>